<dbReference type="OrthoDB" id="276239at2759"/>
<reference evidence="2 3" key="1">
    <citation type="submission" date="2016-07" db="EMBL/GenBank/DDBJ databases">
        <title>Pervasive Adenine N6-methylation of Active Genes in Fungi.</title>
        <authorList>
            <consortium name="DOE Joint Genome Institute"/>
            <person name="Mondo S.J."/>
            <person name="Dannebaum R.O."/>
            <person name="Kuo R.C."/>
            <person name="Labutti K."/>
            <person name="Haridas S."/>
            <person name="Kuo A."/>
            <person name="Salamov A."/>
            <person name="Ahrendt S.R."/>
            <person name="Lipzen A."/>
            <person name="Sullivan W."/>
            <person name="Andreopoulos W.B."/>
            <person name="Clum A."/>
            <person name="Lindquist E."/>
            <person name="Daum C."/>
            <person name="Ramamoorthy G.K."/>
            <person name="Gryganskyi A."/>
            <person name="Culley D."/>
            <person name="Magnuson J.K."/>
            <person name="James T.Y."/>
            <person name="O'Malley M.A."/>
            <person name="Stajich J.E."/>
            <person name="Spatafora J.W."/>
            <person name="Visel A."/>
            <person name="Grigoriev I.V."/>
        </authorList>
    </citation>
    <scope>NUCLEOTIDE SEQUENCE [LARGE SCALE GENOMIC DNA]</scope>
    <source>
        <strain evidence="2 3">NRRL 1336</strain>
    </source>
</reference>
<dbReference type="AlphaFoldDB" id="A0A1X2IJN3"/>
<gene>
    <name evidence="2" type="ORF">BCR42DRAFT_412489</name>
</gene>
<dbReference type="GO" id="GO:0005634">
    <property type="term" value="C:nucleus"/>
    <property type="evidence" value="ECO:0007669"/>
    <property type="project" value="TreeGrafter"/>
</dbReference>
<dbReference type="GO" id="GO:0006388">
    <property type="term" value="P:tRNA splicing, via endonucleolytic cleavage and ligation"/>
    <property type="evidence" value="ECO:0007669"/>
    <property type="project" value="TreeGrafter"/>
</dbReference>
<dbReference type="GO" id="GO:0003972">
    <property type="term" value="F:RNA ligase (ATP) activity"/>
    <property type="evidence" value="ECO:0007669"/>
    <property type="project" value="TreeGrafter"/>
</dbReference>
<feature type="domain" description="T4 RNA ligase 1-like N-terminal" evidence="1">
    <location>
        <begin position="62"/>
        <end position="298"/>
    </location>
</feature>
<dbReference type="PANTHER" id="PTHR32004:SF1">
    <property type="entry name" value="TRNA LIGASE"/>
    <property type="match status" value="1"/>
</dbReference>
<dbReference type="Proteomes" id="UP000193560">
    <property type="component" value="Unassembled WGS sequence"/>
</dbReference>
<keyword evidence="2" id="KW-0436">Ligase</keyword>
<dbReference type="STRING" id="90262.A0A1X2IJN3"/>
<name>A0A1X2IJN3_9FUNG</name>
<dbReference type="InterPro" id="IPR019039">
    <property type="entry name" value="T4-Rnl1-like_N"/>
</dbReference>
<comment type="caution">
    <text evidence="2">The sequence shown here is derived from an EMBL/GenBank/DDBJ whole genome shotgun (WGS) entry which is preliminary data.</text>
</comment>
<dbReference type="PANTHER" id="PTHR32004">
    <property type="entry name" value="TRNA LIGASE"/>
    <property type="match status" value="1"/>
</dbReference>
<evidence type="ECO:0000313" key="3">
    <source>
        <dbReference type="Proteomes" id="UP000193560"/>
    </source>
</evidence>
<accession>A0A1X2IJN3</accession>
<protein>
    <submittedName>
        <fullName evidence="2">RNA ligase-domain-containing protein</fullName>
    </submittedName>
</protein>
<organism evidence="2 3">
    <name type="scientific">Absidia repens</name>
    <dbReference type="NCBI Taxonomy" id="90262"/>
    <lineage>
        <taxon>Eukaryota</taxon>
        <taxon>Fungi</taxon>
        <taxon>Fungi incertae sedis</taxon>
        <taxon>Mucoromycota</taxon>
        <taxon>Mucoromycotina</taxon>
        <taxon>Mucoromycetes</taxon>
        <taxon>Mucorales</taxon>
        <taxon>Cunninghamellaceae</taxon>
        <taxon>Absidia</taxon>
    </lineage>
</organism>
<dbReference type="Pfam" id="PF09511">
    <property type="entry name" value="RNA_lig_T4_1"/>
    <property type="match status" value="1"/>
</dbReference>
<proteinExistence type="predicted"/>
<evidence type="ECO:0000259" key="1">
    <source>
        <dbReference type="Pfam" id="PF09511"/>
    </source>
</evidence>
<sequence length="409" mass="47890">MDVLDFNLEWEEQDHQVIEALYTLQQEKPKELRHKGFQVNGSEWISWTMRDHLYKKYRYPTQARGLFTMRQADGRHVVKVRGYDKFFNINETEVTQWHVLEKETHGPYDITAKENGCIIFIAAASSTDLIATSKHTIPEPKDSQSSHGGMGYRWLLQHLASVNCAPESLAAWLHHHRVTLVAELCDDDFEEHVVPYRTDRGLYLHGINFNTTTLRTWPIQQVHQVAKQFGFRTVATRPIPDLPSVRRLANTIQQNTTGVLTWMDEEEARESEGIVIRCRRRRQQQQHDEDFFFKVKNDTYLVYREYREVTKALVEVVTDDTNNDRPRVIFKTAGGAGAGKKPKIRFEKTLYYVPWLRARVLDHPEWFYQYASNKGVVAVRQAFEKDWHDGKLVELDVDNLDSLVERDSR</sequence>
<dbReference type="EMBL" id="MCGE01000009">
    <property type="protein sequence ID" value="ORZ17775.1"/>
    <property type="molecule type" value="Genomic_DNA"/>
</dbReference>
<evidence type="ECO:0000313" key="2">
    <source>
        <dbReference type="EMBL" id="ORZ17775.1"/>
    </source>
</evidence>
<keyword evidence="3" id="KW-1185">Reference proteome</keyword>